<protein>
    <submittedName>
        <fullName evidence="1">Uncharacterized protein</fullName>
    </submittedName>
</protein>
<gene>
    <name evidence="1" type="ORF">D3M96_05585</name>
</gene>
<dbReference type="KEGG" id="aaqu:D3M96_05585"/>
<name>A0A3G2HT26_9BURK</name>
<dbReference type="RefSeq" id="WP_121738300.1">
    <property type="nucleotide sequence ID" value="NZ_CP032153.1"/>
</dbReference>
<dbReference type="EMBL" id="CP032153">
    <property type="protein sequence ID" value="AYN20051.1"/>
    <property type="molecule type" value="Genomic_DNA"/>
</dbReference>
<evidence type="ECO:0000313" key="1">
    <source>
        <dbReference type="EMBL" id="AYN20051.1"/>
    </source>
</evidence>
<accession>A0A3G2HT26</accession>
<reference evidence="1 2" key="1">
    <citation type="submission" date="2018-09" db="EMBL/GenBank/DDBJ databases">
        <title>Complete genome sequence of the hydrocarbonoclastic bacterium Alcaligenes aquatilis QD168, isolated from a crude-oil polluted marine sediment of Central Chile.</title>
        <authorList>
            <person name="Duran R.E."/>
            <person name="Barra B."/>
            <person name="Salva-Serra F."/>
            <person name="Mendez V."/>
            <person name="Moore E.R.B."/>
            <person name="Seeger M."/>
        </authorList>
    </citation>
    <scope>NUCLEOTIDE SEQUENCE [LARGE SCALE GENOMIC DNA]</scope>
    <source>
        <strain evidence="1 2">QD168</strain>
    </source>
</reference>
<dbReference type="AlphaFoldDB" id="A0A3G2HT26"/>
<sequence length="130" mass="14922">MALAFEQTQQTVNRVHEVGDGVPVRLFGYWHILPAVAAHRAVQGQTQCTEGVFECQEQRSRALAHARIVWRHLSNQSRDDGARYQGCDQDKRGDNQRMEHRIDFMRDVAFRACGFSVPAGRCCVMRIHIR</sequence>
<organism evidence="1 2">
    <name type="scientific">Alcaligenes aquatilis</name>
    <dbReference type="NCBI Taxonomy" id="323284"/>
    <lineage>
        <taxon>Bacteria</taxon>
        <taxon>Pseudomonadati</taxon>
        <taxon>Pseudomonadota</taxon>
        <taxon>Betaproteobacteria</taxon>
        <taxon>Burkholderiales</taxon>
        <taxon>Alcaligenaceae</taxon>
        <taxon>Alcaligenes</taxon>
    </lineage>
</organism>
<proteinExistence type="predicted"/>
<evidence type="ECO:0000313" key="2">
    <source>
        <dbReference type="Proteomes" id="UP000268070"/>
    </source>
</evidence>
<dbReference type="Proteomes" id="UP000268070">
    <property type="component" value="Chromosome"/>
</dbReference>